<evidence type="ECO:0000256" key="9">
    <source>
        <dbReference type="ARBA" id="ARBA00022801"/>
    </source>
</evidence>
<keyword evidence="10 16" id="KW-0862">Zinc</keyword>
<dbReference type="Proteomes" id="UP001168821">
    <property type="component" value="Unassembled WGS sequence"/>
</dbReference>
<dbReference type="GO" id="GO:0043171">
    <property type="term" value="P:peptide catabolic process"/>
    <property type="evidence" value="ECO:0007669"/>
    <property type="project" value="TreeGrafter"/>
</dbReference>
<feature type="binding site" evidence="16">
    <location>
        <position position="368"/>
    </location>
    <ligand>
        <name>Zn(2+)</name>
        <dbReference type="ChEBI" id="CHEBI:29105"/>
        <note>catalytic</note>
    </ligand>
</feature>
<keyword evidence="14" id="KW-0449">Lipoprotein</keyword>
<evidence type="ECO:0000256" key="18">
    <source>
        <dbReference type="RuleBase" id="RU364040"/>
    </source>
</evidence>
<evidence type="ECO:0000256" key="15">
    <source>
        <dbReference type="PIRSR" id="PIRSR634016-1"/>
    </source>
</evidence>
<dbReference type="GO" id="GO:0005886">
    <property type="term" value="C:plasma membrane"/>
    <property type="evidence" value="ECO:0007669"/>
    <property type="project" value="UniProtKB-SubCell"/>
</dbReference>
<evidence type="ECO:0000256" key="16">
    <source>
        <dbReference type="PIRSR" id="PIRSR634016-3"/>
    </source>
</evidence>
<name>A0AA38MRC0_9CUCU</name>
<dbReference type="GO" id="GO:0008270">
    <property type="term" value="F:zinc ion binding"/>
    <property type="evidence" value="ECO:0007669"/>
    <property type="project" value="UniProtKB-UniRule"/>
</dbReference>
<dbReference type="Pfam" id="PF01433">
    <property type="entry name" value="Peptidase_M1"/>
    <property type="match status" value="1"/>
</dbReference>
<keyword evidence="12" id="KW-0472">Membrane</keyword>
<keyword evidence="8 19" id="KW-0732">Signal</keyword>
<evidence type="ECO:0000256" key="1">
    <source>
        <dbReference type="ARBA" id="ARBA00004609"/>
    </source>
</evidence>
<evidence type="ECO:0000256" key="12">
    <source>
        <dbReference type="ARBA" id="ARBA00023136"/>
    </source>
</evidence>
<dbReference type="FunFam" id="2.60.40.1730:FF:000013">
    <property type="entry name" value="Aminopeptidase"/>
    <property type="match status" value="1"/>
</dbReference>
<feature type="binding site" evidence="16">
    <location>
        <position position="345"/>
    </location>
    <ligand>
        <name>Zn(2+)</name>
        <dbReference type="ChEBI" id="CHEBI:29105"/>
        <note>catalytic</note>
    </ligand>
</feature>
<dbReference type="InterPro" id="IPR042097">
    <property type="entry name" value="Aminopeptidase_N-like_N_sf"/>
</dbReference>
<dbReference type="AlphaFoldDB" id="A0AA38MRC0"/>
<dbReference type="EMBL" id="JALNTZ010000001">
    <property type="protein sequence ID" value="KAJ3664942.1"/>
    <property type="molecule type" value="Genomic_DNA"/>
</dbReference>
<evidence type="ECO:0000256" key="7">
    <source>
        <dbReference type="ARBA" id="ARBA00022723"/>
    </source>
</evidence>
<evidence type="ECO:0000256" key="8">
    <source>
        <dbReference type="ARBA" id="ARBA00022729"/>
    </source>
</evidence>
<dbReference type="GO" id="GO:0042277">
    <property type="term" value="F:peptide binding"/>
    <property type="evidence" value="ECO:0007669"/>
    <property type="project" value="TreeGrafter"/>
</dbReference>
<evidence type="ECO:0000313" key="23">
    <source>
        <dbReference type="EMBL" id="KAJ3664942.1"/>
    </source>
</evidence>
<dbReference type="PANTHER" id="PTHR11533:SF301">
    <property type="entry name" value="AMINOPEPTIDASE"/>
    <property type="match status" value="1"/>
</dbReference>
<dbReference type="InterPro" id="IPR045357">
    <property type="entry name" value="Aminopeptidase_N-like_N"/>
</dbReference>
<reference evidence="23" key="1">
    <citation type="journal article" date="2023" name="G3 (Bethesda)">
        <title>Whole genome assemblies of Zophobas morio and Tenebrio molitor.</title>
        <authorList>
            <person name="Kaur S."/>
            <person name="Stinson S.A."/>
            <person name="diCenzo G.C."/>
        </authorList>
    </citation>
    <scope>NUCLEOTIDE SEQUENCE</scope>
    <source>
        <strain evidence="23">QUZm001</strain>
    </source>
</reference>
<keyword evidence="5" id="KW-0336">GPI-anchor</keyword>
<evidence type="ECO:0000259" key="21">
    <source>
        <dbReference type="Pfam" id="PF11838"/>
    </source>
</evidence>
<evidence type="ECO:0000256" key="10">
    <source>
        <dbReference type="ARBA" id="ARBA00022833"/>
    </source>
</evidence>
<evidence type="ECO:0000256" key="5">
    <source>
        <dbReference type="ARBA" id="ARBA00022622"/>
    </source>
</evidence>
<comment type="subcellular location">
    <subcellularLocation>
        <location evidence="1">Cell membrane</location>
        <topology evidence="1">Lipid-anchor</topology>
        <topology evidence="1">GPI-anchor</topology>
    </subcellularLocation>
</comment>
<dbReference type="CDD" id="cd09601">
    <property type="entry name" value="M1_APN-Q_like"/>
    <property type="match status" value="1"/>
</dbReference>
<organism evidence="23 24">
    <name type="scientific">Zophobas morio</name>
    <dbReference type="NCBI Taxonomy" id="2755281"/>
    <lineage>
        <taxon>Eukaryota</taxon>
        <taxon>Metazoa</taxon>
        <taxon>Ecdysozoa</taxon>
        <taxon>Arthropoda</taxon>
        <taxon>Hexapoda</taxon>
        <taxon>Insecta</taxon>
        <taxon>Pterygota</taxon>
        <taxon>Neoptera</taxon>
        <taxon>Endopterygota</taxon>
        <taxon>Coleoptera</taxon>
        <taxon>Polyphaga</taxon>
        <taxon>Cucujiformia</taxon>
        <taxon>Tenebrionidae</taxon>
        <taxon>Zophobas</taxon>
    </lineage>
</organism>
<comment type="caution">
    <text evidence="23">The sequence shown here is derived from an EMBL/GenBank/DDBJ whole genome shotgun (WGS) entry which is preliminary data.</text>
</comment>
<feature type="chain" id="PRO_5041255744" description="Aminopeptidase" evidence="19">
    <location>
        <begin position="17"/>
        <end position="920"/>
    </location>
</feature>
<dbReference type="Gene3D" id="2.60.40.1730">
    <property type="entry name" value="tricorn interacting facor f3 domain"/>
    <property type="match status" value="1"/>
</dbReference>
<feature type="signal peptide" evidence="19">
    <location>
        <begin position="1"/>
        <end position="16"/>
    </location>
</feature>
<feature type="site" description="Transition state stabilizer" evidence="17">
    <location>
        <position position="431"/>
    </location>
</feature>
<dbReference type="Pfam" id="PF17900">
    <property type="entry name" value="Peptidase_M1_N"/>
    <property type="match status" value="1"/>
</dbReference>
<proteinExistence type="inferred from homology"/>
<evidence type="ECO:0000313" key="24">
    <source>
        <dbReference type="Proteomes" id="UP001168821"/>
    </source>
</evidence>
<dbReference type="InterPro" id="IPR014782">
    <property type="entry name" value="Peptidase_M1_dom"/>
</dbReference>
<evidence type="ECO:0000256" key="3">
    <source>
        <dbReference type="ARBA" id="ARBA00022438"/>
    </source>
</evidence>
<keyword evidence="9 18" id="KW-0378">Hydrolase</keyword>
<feature type="domain" description="ERAP1-like C-terminal" evidence="21">
    <location>
        <begin position="571"/>
        <end position="884"/>
    </location>
</feature>
<keyword evidence="13" id="KW-0325">Glycoprotein</keyword>
<evidence type="ECO:0000259" key="20">
    <source>
        <dbReference type="Pfam" id="PF01433"/>
    </source>
</evidence>
<dbReference type="InterPro" id="IPR027268">
    <property type="entry name" value="Peptidase_M4/M1_CTD_sf"/>
</dbReference>
<dbReference type="GO" id="GO:0006508">
    <property type="term" value="P:proteolysis"/>
    <property type="evidence" value="ECO:0007669"/>
    <property type="project" value="UniProtKB-KW"/>
</dbReference>
<dbReference type="GO" id="GO:0098552">
    <property type="term" value="C:side of membrane"/>
    <property type="evidence" value="ECO:0007669"/>
    <property type="project" value="UniProtKB-KW"/>
</dbReference>
<comment type="similarity">
    <text evidence="2 18">Belongs to the peptidase M1 family.</text>
</comment>
<evidence type="ECO:0000256" key="6">
    <source>
        <dbReference type="ARBA" id="ARBA00022670"/>
    </source>
</evidence>
<dbReference type="GO" id="GO:0005737">
    <property type="term" value="C:cytoplasm"/>
    <property type="evidence" value="ECO:0007669"/>
    <property type="project" value="TreeGrafter"/>
</dbReference>
<dbReference type="Gene3D" id="1.25.50.20">
    <property type="match status" value="1"/>
</dbReference>
<dbReference type="PANTHER" id="PTHR11533">
    <property type="entry name" value="PROTEASE M1 ZINC METALLOPROTEASE"/>
    <property type="match status" value="1"/>
</dbReference>
<dbReference type="FunFam" id="1.10.390.10:FF:000013">
    <property type="entry name" value="Aminopeptidase N"/>
    <property type="match status" value="1"/>
</dbReference>
<evidence type="ECO:0000259" key="22">
    <source>
        <dbReference type="Pfam" id="PF17900"/>
    </source>
</evidence>
<dbReference type="InterPro" id="IPR001930">
    <property type="entry name" value="Peptidase_M1"/>
</dbReference>
<dbReference type="Gene3D" id="1.10.390.10">
    <property type="entry name" value="Neutral Protease Domain 2"/>
    <property type="match status" value="1"/>
</dbReference>
<feature type="domain" description="Peptidase M1 membrane alanine aminopeptidase" evidence="20">
    <location>
        <begin position="272"/>
        <end position="494"/>
    </location>
</feature>
<evidence type="ECO:0000256" key="13">
    <source>
        <dbReference type="ARBA" id="ARBA00023180"/>
    </source>
</evidence>
<dbReference type="InterPro" id="IPR034016">
    <property type="entry name" value="M1_APN-typ"/>
</dbReference>
<evidence type="ECO:0000256" key="4">
    <source>
        <dbReference type="ARBA" id="ARBA00022475"/>
    </source>
</evidence>
<feature type="binding site" evidence="16">
    <location>
        <position position="349"/>
    </location>
    <ligand>
        <name>Zn(2+)</name>
        <dbReference type="ChEBI" id="CHEBI:29105"/>
        <note>catalytic</note>
    </ligand>
</feature>
<dbReference type="EC" id="3.4.11.-" evidence="18"/>
<feature type="domain" description="Aminopeptidase N-like N-terminal" evidence="22">
    <location>
        <begin position="47"/>
        <end position="234"/>
    </location>
</feature>
<dbReference type="Gene3D" id="2.60.40.1910">
    <property type="match status" value="1"/>
</dbReference>
<evidence type="ECO:0000256" key="11">
    <source>
        <dbReference type="ARBA" id="ARBA00023049"/>
    </source>
</evidence>
<keyword evidence="6 18" id="KW-0645">Protease</keyword>
<dbReference type="GO" id="GO:0005615">
    <property type="term" value="C:extracellular space"/>
    <property type="evidence" value="ECO:0007669"/>
    <property type="project" value="TreeGrafter"/>
</dbReference>
<dbReference type="InterPro" id="IPR050344">
    <property type="entry name" value="Peptidase_M1_aminopeptidases"/>
</dbReference>
<evidence type="ECO:0000256" key="19">
    <source>
        <dbReference type="SAM" id="SignalP"/>
    </source>
</evidence>
<keyword evidence="4" id="KW-1003">Cell membrane</keyword>
<comment type="cofactor">
    <cofactor evidence="16 18">
        <name>Zn(2+)</name>
        <dbReference type="ChEBI" id="CHEBI:29105"/>
    </cofactor>
    <text evidence="16 18">Binds 1 zinc ion per subunit.</text>
</comment>
<keyword evidence="24" id="KW-1185">Reference proteome</keyword>
<feature type="active site" description="Proton acceptor" evidence="15">
    <location>
        <position position="346"/>
    </location>
</feature>
<keyword evidence="7 16" id="KW-0479">Metal-binding</keyword>
<dbReference type="PRINTS" id="PR00756">
    <property type="entry name" value="ALADIPTASE"/>
</dbReference>
<keyword evidence="11 18" id="KW-0482">Metalloprotease</keyword>
<dbReference type="GO" id="GO:0070006">
    <property type="term" value="F:metalloaminopeptidase activity"/>
    <property type="evidence" value="ECO:0007669"/>
    <property type="project" value="TreeGrafter"/>
</dbReference>
<keyword evidence="3 18" id="KW-0031">Aminopeptidase</keyword>
<evidence type="ECO:0000256" key="14">
    <source>
        <dbReference type="ARBA" id="ARBA00023288"/>
    </source>
</evidence>
<dbReference type="InterPro" id="IPR024571">
    <property type="entry name" value="ERAP1-like_C_dom"/>
</dbReference>
<accession>A0AA38MRC0</accession>
<dbReference type="Pfam" id="PF11838">
    <property type="entry name" value="ERAP1_C"/>
    <property type="match status" value="1"/>
</dbReference>
<dbReference type="SUPFAM" id="SSF63737">
    <property type="entry name" value="Leukotriene A4 hydrolase N-terminal domain"/>
    <property type="match status" value="1"/>
</dbReference>
<dbReference type="SUPFAM" id="SSF55486">
    <property type="entry name" value="Metalloproteases ('zincins'), catalytic domain"/>
    <property type="match status" value="1"/>
</dbReference>
<evidence type="ECO:0000256" key="2">
    <source>
        <dbReference type="ARBA" id="ARBA00010136"/>
    </source>
</evidence>
<dbReference type="FunFam" id="2.60.40.1910:FF:000008">
    <property type="entry name" value="Aminopeptidase"/>
    <property type="match status" value="1"/>
</dbReference>
<sequence length="920" mass="103599">MWQLLCILALVITSEAMPKKYAGIQVKKPINPRTSSGNRLDPTLVLPSNYNLNLTVTRDNLDNGKFDGIAKIELYFAKDTDSFQIHAKDLTISKVTLAKSGFSGDLTPEGPDTNDFVTMKSSQTITRGYVYVLEIHYTGKLSDTDMDGFYRSNYTDDDGNTKYLATTQFEQMGARRAFPCFDEPSFKATFDISITYPNTSMALSNSRPKADPIDARNGLLTVTFQTTPVMSTYVIAFIVAEFTCINGANTADGTPTKVCGRPGTEELFSVGLEAAPAALNTMADFLSISYGSLGIKKMTQVAIPDFAVGAMENWGLMTYRESDLLWDENQSSNYDKQIIYMDISHEVAHQYFGDYVTTNWWSNVFLNEGFATYFEYHATAEIRKDWEVAKQFVLAEVQPVLLSDSSGCSKPLSYDTNDPVEIQTIFGDISYNKGGSVIKMLQSFLGIENFKQGLTRYLNNNGHNVANPEILWDSFEESKPDDVPDTVKTVMDNWTYKPGYPLLSLTQNGINITISQKRFLLSGDDTDETQWYVPITYTTSADPSEFTETTTKLWLTPDTDVTIVLDNEDSWIILNNQQVGYYRVNYDQTLLSKIETALNSDDLDNIDEMSRSKLVDDQLNLARAGKAEYADVLNFLTFMKRDSSYYSWSSFYNGFSYLFKRTKDESLRNLLKNYIKELMETLKNSVPFTTEKPTDQIYTLKQVLALTWACNLGETSCVNNATVAFTSYTMDNNIPSRNLKSVVYCTGLKNSENPTEDYNFLYNKYLSTKLATEQLTILKALGCINDSTLRQEYLKLALTDKIRIQDVRYVFQSVYSNNGNEGVDDTLEFLKNNYQDFETHFGTQSTLTSLRSILTSLISTVADLITEEYQIDKLSEFLKTEGLDESVVAAGNKAVESATGNLKTISILEGQLNDYFSPPR</sequence>
<protein>
    <recommendedName>
        <fullName evidence="18">Aminopeptidase</fullName>
        <ecNumber evidence="18">3.4.11.-</ecNumber>
    </recommendedName>
</protein>
<gene>
    <name evidence="23" type="ORF">Zmor_000473</name>
</gene>
<evidence type="ECO:0000256" key="17">
    <source>
        <dbReference type="PIRSR" id="PIRSR634016-4"/>
    </source>
</evidence>